<evidence type="ECO:0000313" key="3">
    <source>
        <dbReference type="Proteomes" id="UP000429229"/>
    </source>
</evidence>
<protein>
    <submittedName>
        <fullName evidence="2">Glycosyltransferase</fullName>
    </submittedName>
</protein>
<dbReference type="CDD" id="cd00761">
    <property type="entry name" value="Glyco_tranf_GTA_type"/>
    <property type="match status" value="1"/>
</dbReference>
<dbReference type="AlphaFoldDB" id="A0A6I4U825"/>
<dbReference type="InterPro" id="IPR050834">
    <property type="entry name" value="Glycosyltransf_2"/>
</dbReference>
<sequence>MRNPRFSVIIPVHNAERTIAATLDSVLAQTFTDFEIILIDDGSTDGSIRAMLPYAGKDERVKMIAKSQEGVSATRNLGVELAQGELLAFLDADDCWHSKKLFEHFCLHMREPDIDASFAKIAFRSEHSDGTLAQPITFSTVGDGPLDLETILSENPVCTTSNFVIRRTAFHEMGGFRSGMNHAEDQEFLARFVDEGRKIVGLNHTLVDYRLSPDGLSCDYEAMLAGWRDLSAQFAGRFDVRRGEAIFCRYLTRRILRAGGSALLARRMAFHGLRADWRAFFSDVRRGALTLSAAVCSAMLPQSVRTSMFA</sequence>
<keyword evidence="2" id="KW-0808">Transferase</keyword>
<name>A0A6I4U825_9SPHN</name>
<gene>
    <name evidence="2" type="ORF">GRI68_09435</name>
</gene>
<dbReference type="Gene3D" id="3.90.550.10">
    <property type="entry name" value="Spore Coat Polysaccharide Biosynthesis Protein SpsA, Chain A"/>
    <property type="match status" value="1"/>
</dbReference>
<comment type="caution">
    <text evidence="2">The sequence shown here is derived from an EMBL/GenBank/DDBJ whole genome shotgun (WGS) entry which is preliminary data.</text>
</comment>
<dbReference type="InterPro" id="IPR029044">
    <property type="entry name" value="Nucleotide-diphossugar_trans"/>
</dbReference>
<evidence type="ECO:0000313" key="2">
    <source>
        <dbReference type="EMBL" id="MXP10397.1"/>
    </source>
</evidence>
<dbReference type="Proteomes" id="UP000429229">
    <property type="component" value="Unassembled WGS sequence"/>
</dbReference>
<accession>A0A6I4U825</accession>
<dbReference type="OrthoDB" id="9813349at2"/>
<reference evidence="2 3" key="1">
    <citation type="submission" date="2019-12" db="EMBL/GenBank/DDBJ databases">
        <title>Genomic-based taxomic classification of the family Erythrobacteraceae.</title>
        <authorList>
            <person name="Xu L."/>
        </authorList>
    </citation>
    <scope>NUCLEOTIDE SEQUENCE [LARGE SCALE GENOMIC DNA]</scope>
    <source>
        <strain evidence="2 3">LMG 29519</strain>
    </source>
</reference>
<dbReference type="InterPro" id="IPR001173">
    <property type="entry name" value="Glyco_trans_2-like"/>
</dbReference>
<proteinExistence type="predicted"/>
<keyword evidence="3" id="KW-1185">Reference proteome</keyword>
<dbReference type="PANTHER" id="PTHR43685">
    <property type="entry name" value="GLYCOSYLTRANSFERASE"/>
    <property type="match status" value="1"/>
</dbReference>
<dbReference type="SUPFAM" id="SSF53448">
    <property type="entry name" value="Nucleotide-diphospho-sugar transferases"/>
    <property type="match status" value="1"/>
</dbReference>
<dbReference type="GO" id="GO:0016740">
    <property type="term" value="F:transferase activity"/>
    <property type="evidence" value="ECO:0007669"/>
    <property type="project" value="UniProtKB-KW"/>
</dbReference>
<dbReference type="PANTHER" id="PTHR43685:SF2">
    <property type="entry name" value="GLYCOSYLTRANSFERASE 2-LIKE DOMAIN-CONTAINING PROTEIN"/>
    <property type="match status" value="1"/>
</dbReference>
<dbReference type="Pfam" id="PF00535">
    <property type="entry name" value="Glycos_transf_2"/>
    <property type="match status" value="1"/>
</dbReference>
<organism evidence="2 3">
    <name type="scientific">Alteriqipengyuania halimionae</name>
    <dbReference type="NCBI Taxonomy" id="1926630"/>
    <lineage>
        <taxon>Bacteria</taxon>
        <taxon>Pseudomonadati</taxon>
        <taxon>Pseudomonadota</taxon>
        <taxon>Alphaproteobacteria</taxon>
        <taxon>Sphingomonadales</taxon>
        <taxon>Erythrobacteraceae</taxon>
        <taxon>Alteriqipengyuania</taxon>
    </lineage>
</organism>
<dbReference type="EMBL" id="WTYR01000001">
    <property type="protein sequence ID" value="MXP10397.1"/>
    <property type="molecule type" value="Genomic_DNA"/>
</dbReference>
<feature type="domain" description="Glycosyltransferase 2-like" evidence="1">
    <location>
        <begin position="7"/>
        <end position="173"/>
    </location>
</feature>
<evidence type="ECO:0000259" key="1">
    <source>
        <dbReference type="Pfam" id="PF00535"/>
    </source>
</evidence>